<dbReference type="HOGENOM" id="CLU_2065852_0_0_1"/>
<evidence type="ECO:0000313" key="2">
    <source>
        <dbReference type="EMBL" id="CCA27691.1"/>
    </source>
</evidence>
<dbReference type="AlphaFoldDB" id="F0X1K0"/>
<protein>
    <submittedName>
        <fullName evidence="2">AlNc14C634G12304 protein</fullName>
    </submittedName>
</protein>
<accession>F0X1K0</accession>
<dbReference type="InterPro" id="IPR002921">
    <property type="entry name" value="Fungal_lipase-type"/>
</dbReference>
<feature type="domain" description="Fungal lipase-type" evidence="1">
    <location>
        <begin position="18"/>
        <end position="41"/>
    </location>
</feature>
<reference evidence="2" key="2">
    <citation type="submission" date="2011-02" db="EMBL/GenBank/DDBJ databases">
        <authorList>
            <person name="MacLean D."/>
        </authorList>
    </citation>
    <scope>NUCLEOTIDE SEQUENCE</scope>
</reference>
<dbReference type="EMBL" id="FR824639">
    <property type="protein sequence ID" value="CCA27691.1"/>
    <property type="molecule type" value="Genomic_DNA"/>
</dbReference>
<sequence>MICAFELKLLHGLNVEALHTFGQPRVGNYAFAKAVQELVPPKKTVSRIEVRNLFQFLFTIHDLLICRFGMTKDLMKYRICSSTIGENKDCSSKCGFRKCNSIEDHYNYLNVDKGKRVHC</sequence>
<dbReference type="SUPFAM" id="SSF53474">
    <property type="entry name" value="alpha/beta-Hydrolases"/>
    <property type="match status" value="1"/>
</dbReference>
<organism evidence="2">
    <name type="scientific">Albugo laibachii Nc14</name>
    <dbReference type="NCBI Taxonomy" id="890382"/>
    <lineage>
        <taxon>Eukaryota</taxon>
        <taxon>Sar</taxon>
        <taxon>Stramenopiles</taxon>
        <taxon>Oomycota</taxon>
        <taxon>Peronosporomycetes</taxon>
        <taxon>Albuginales</taxon>
        <taxon>Albuginaceae</taxon>
        <taxon>Albugo</taxon>
    </lineage>
</organism>
<dbReference type="Gene3D" id="3.40.50.1820">
    <property type="entry name" value="alpha/beta hydrolase"/>
    <property type="match status" value="1"/>
</dbReference>
<proteinExistence type="predicted"/>
<evidence type="ECO:0000259" key="1">
    <source>
        <dbReference type="Pfam" id="PF01764"/>
    </source>
</evidence>
<name>F0X1K0_9STRA</name>
<dbReference type="Pfam" id="PF01764">
    <property type="entry name" value="Lipase_3"/>
    <property type="match status" value="1"/>
</dbReference>
<gene>
    <name evidence="2" type="primary">AlNc14C634G12304</name>
    <name evidence="2" type="ORF">ALNC14_138350</name>
</gene>
<dbReference type="GO" id="GO:0006629">
    <property type="term" value="P:lipid metabolic process"/>
    <property type="evidence" value="ECO:0007669"/>
    <property type="project" value="InterPro"/>
</dbReference>
<dbReference type="InterPro" id="IPR029058">
    <property type="entry name" value="AB_hydrolase_fold"/>
</dbReference>
<reference evidence="2" key="1">
    <citation type="journal article" date="2011" name="PLoS Biol.">
        <title>Gene gain and loss during evolution of obligate parasitism in the white rust pathogen of Arabidopsis thaliana.</title>
        <authorList>
            <person name="Kemen E."/>
            <person name="Gardiner A."/>
            <person name="Schultz-Larsen T."/>
            <person name="Kemen A.C."/>
            <person name="Balmuth A.L."/>
            <person name="Robert-Seilaniantz A."/>
            <person name="Bailey K."/>
            <person name="Holub E."/>
            <person name="Studholme D.J."/>
            <person name="Maclean D."/>
            <person name="Jones J.D."/>
        </authorList>
    </citation>
    <scope>NUCLEOTIDE SEQUENCE</scope>
</reference>